<dbReference type="Proteomes" id="UP000199584">
    <property type="component" value="Unassembled WGS sequence"/>
</dbReference>
<evidence type="ECO:0000313" key="3">
    <source>
        <dbReference type="Proteomes" id="UP000199584"/>
    </source>
</evidence>
<dbReference type="STRING" id="39060.SAMN05660706_11557"/>
<proteinExistence type="predicted"/>
<evidence type="ECO:0000313" key="2">
    <source>
        <dbReference type="EMBL" id="SFR07859.1"/>
    </source>
</evidence>
<reference evidence="3" key="1">
    <citation type="submission" date="2016-10" db="EMBL/GenBank/DDBJ databases">
        <authorList>
            <person name="Varghese N."/>
            <person name="Submissions S."/>
        </authorList>
    </citation>
    <scope>NUCLEOTIDE SEQUENCE [LARGE SCALE GENOMIC DNA]</scope>
    <source>
        <strain evidence="3">DSM 3669</strain>
    </source>
</reference>
<evidence type="ECO:0000256" key="1">
    <source>
        <dbReference type="SAM" id="Phobius"/>
    </source>
</evidence>
<name>A0A1I6DQY8_9FIRM</name>
<keyword evidence="1" id="KW-0812">Transmembrane</keyword>
<keyword evidence="1" id="KW-0472">Membrane</keyword>
<organism evidence="2 3">
    <name type="scientific">Desulfoscipio geothermicus DSM 3669</name>
    <dbReference type="NCBI Taxonomy" id="1121426"/>
    <lineage>
        <taxon>Bacteria</taxon>
        <taxon>Bacillati</taxon>
        <taxon>Bacillota</taxon>
        <taxon>Clostridia</taxon>
        <taxon>Eubacteriales</taxon>
        <taxon>Desulfallaceae</taxon>
        <taxon>Desulfoscipio</taxon>
    </lineage>
</organism>
<dbReference type="RefSeq" id="WP_165608265.1">
    <property type="nucleotide sequence ID" value="NZ_FOYM01000015.1"/>
</dbReference>
<gene>
    <name evidence="2" type="ORF">SAMN05660706_11557</name>
</gene>
<feature type="transmembrane region" description="Helical" evidence="1">
    <location>
        <begin position="34"/>
        <end position="54"/>
    </location>
</feature>
<dbReference type="EMBL" id="FOYM01000015">
    <property type="protein sequence ID" value="SFR07859.1"/>
    <property type="molecule type" value="Genomic_DNA"/>
</dbReference>
<sequence length="58" mass="5976">MQTGTGKHTVYDMANNNGSTASAVAGGLASAALAYFRLNLMLVVLGGIAGVYLWNMLV</sequence>
<keyword evidence="1" id="KW-1133">Transmembrane helix</keyword>
<accession>A0A1I6DQY8</accession>
<protein>
    <submittedName>
        <fullName evidence="2">Uncharacterized protein</fullName>
    </submittedName>
</protein>
<dbReference type="AlphaFoldDB" id="A0A1I6DQY8"/>
<keyword evidence="3" id="KW-1185">Reference proteome</keyword>